<dbReference type="Proteomes" id="UP000305517">
    <property type="component" value="Unassembled WGS sequence"/>
</dbReference>
<dbReference type="InterPro" id="IPR021958">
    <property type="entry name" value="DUF3575"/>
</dbReference>
<evidence type="ECO:0000256" key="1">
    <source>
        <dbReference type="SAM" id="SignalP"/>
    </source>
</evidence>
<proteinExistence type="predicted"/>
<dbReference type="Pfam" id="PF12099">
    <property type="entry name" value="DUF3575"/>
    <property type="match status" value="1"/>
</dbReference>
<organism evidence="2 3">
    <name type="scientific">Hymenobacter jeollabukensis</name>
    <dbReference type="NCBI Taxonomy" id="2025313"/>
    <lineage>
        <taxon>Bacteria</taxon>
        <taxon>Pseudomonadati</taxon>
        <taxon>Bacteroidota</taxon>
        <taxon>Cytophagia</taxon>
        <taxon>Cytophagales</taxon>
        <taxon>Hymenobacteraceae</taxon>
        <taxon>Hymenobacter</taxon>
    </lineage>
</organism>
<keyword evidence="3" id="KW-1185">Reference proteome</keyword>
<accession>A0A5R8WMJ8</accession>
<dbReference type="OrthoDB" id="883586at2"/>
<keyword evidence="1" id="KW-0732">Signal</keyword>
<evidence type="ECO:0000313" key="2">
    <source>
        <dbReference type="EMBL" id="TLM90613.1"/>
    </source>
</evidence>
<dbReference type="EMBL" id="VAJM01000009">
    <property type="protein sequence ID" value="TLM90613.1"/>
    <property type="molecule type" value="Genomic_DNA"/>
</dbReference>
<comment type="caution">
    <text evidence="2">The sequence shown here is derived from an EMBL/GenBank/DDBJ whole genome shotgun (WGS) entry which is preliminary data.</text>
</comment>
<protein>
    <submittedName>
        <fullName evidence="2">DUF3575 domain-containing protein</fullName>
    </submittedName>
</protein>
<sequence length="233" mass="26702">MNIFRSYPIPRPMLRSLSALLLLPGLALAQTEPPTVLRARTTLKLVPLTLIDTSTPTLMLGAEYRLLPRLSVALDYGYSIRRQPYRYRYRTDWHCHKLRAELRSYFAEQATQAGFWALEAAYVPQRYTLRSYDQAEYLHYFDPARVRRDVWALGANAGWLWGLGPHWRLELAGGLGARRRSVRYAVQNEHVMSRGGVYEGLFASDETPGTTAWLPQLALRFKVGYALGAAQRR</sequence>
<evidence type="ECO:0000313" key="3">
    <source>
        <dbReference type="Proteomes" id="UP000305517"/>
    </source>
</evidence>
<dbReference type="AlphaFoldDB" id="A0A5R8WMJ8"/>
<name>A0A5R8WMJ8_9BACT</name>
<reference evidence="2 3" key="1">
    <citation type="submission" date="2019-05" db="EMBL/GenBank/DDBJ databases">
        <title>Hymenobacter edaphi sp. nov., isolated from abandoned arsenic-contaminated farmland soil.</title>
        <authorList>
            <person name="Nie L."/>
        </authorList>
    </citation>
    <scope>NUCLEOTIDE SEQUENCE [LARGE SCALE GENOMIC DNA]</scope>
    <source>
        <strain evidence="2 3">1-3-3-8</strain>
    </source>
</reference>
<feature type="chain" id="PRO_5024353262" evidence="1">
    <location>
        <begin position="30"/>
        <end position="233"/>
    </location>
</feature>
<gene>
    <name evidence="2" type="ORF">FDY95_18070</name>
</gene>
<feature type="signal peptide" evidence="1">
    <location>
        <begin position="1"/>
        <end position="29"/>
    </location>
</feature>